<gene>
    <name evidence="1" type="ORF">CLV62_12083</name>
</gene>
<reference evidence="1 2" key="1">
    <citation type="submission" date="2018-03" db="EMBL/GenBank/DDBJ databases">
        <title>Genomic Encyclopedia of Archaeal and Bacterial Type Strains, Phase II (KMG-II): from individual species to whole genera.</title>
        <authorList>
            <person name="Goeker M."/>
        </authorList>
    </citation>
    <scope>NUCLEOTIDE SEQUENCE [LARGE SCALE GENOMIC DNA]</scope>
    <source>
        <strain evidence="1 2">DSM 100214</strain>
    </source>
</reference>
<proteinExistence type="predicted"/>
<sequence length="31" mass="3557">MALFLKIVFANNLKDVDTDTIRKKLTFSEGK</sequence>
<comment type="caution">
    <text evidence="1">The sequence shown here is derived from an EMBL/GenBank/DDBJ whole genome shotgun (WGS) entry which is preliminary data.</text>
</comment>
<dbReference type="EMBL" id="QICL01000020">
    <property type="protein sequence ID" value="PXV62394.1"/>
    <property type="molecule type" value="Genomic_DNA"/>
</dbReference>
<protein>
    <submittedName>
        <fullName evidence="1">Uncharacterized protein</fullName>
    </submittedName>
</protein>
<keyword evidence="2" id="KW-1185">Reference proteome</keyword>
<evidence type="ECO:0000313" key="1">
    <source>
        <dbReference type="EMBL" id="PXV62394.1"/>
    </source>
</evidence>
<dbReference type="Proteomes" id="UP000247973">
    <property type="component" value="Unassembled WGS sequence"/>
</dbReference>
<name>A0A2V3PL00_9BACT</name>
<dbReference type="AlphaFoldDB" id="A0A2V3PL00"/>
<organism evidence="1 2">
    <name type="scientific">Dysgonomonas alginatilytica</name>
    <dbReference type="NCBI Taxonomy" id="1605892"/>
    <lineage>
        <taxon>Bacteria</taxon>
        <taxon>Pseudomonadati</taxon>
        <taxon>Bacteroidota</taxon>
        <taxon>Bacteroidia</taxon>
        <taxon>Bacteroidales</taxon>
        <taxon>Dysgonomonadaceae</taxon>
        <taxon>Dysgonomonas</taxon>
    </lineage>
</organism>
<accession>A0A2V3PL00</accession>
<evidence type="ECO:0000313" key="2">
    <source>
        <dbReference type="Proteomes" id="UP000247973"/>
    </source>
</evidence>